<name>A0A0B0NZ01_GOSAR</name>
<dbReference type="EMBL" id="KN413782">
    <property type="protein sequence ID" value="KHG19728.1"/>
    <property type="molecule type" value="Genomic_DNA"/>
</dbReference>
<organism evidence="1 2">
    <name type="scientific">Gossypium arboreum</name>
    <name type="common">Tree cotton</name>
    <name type="synonym">Gossypium nanking</name>
    <dbReference type="NCBI Taxonomy" id="29729"/>
    <lineage>
        <taxon>Eukaryota</taxon>
        <taxon>Viridiplantae</taxon>
        <taxon>Streptophyta</taxon>
        <taxon>Embryophyta</taxon>
        <taxon>Tracheophyta</taxon>
        <taxon>Spermatophyta</taxon>
        <taxon>Magnoliopsida</taxon>
        <taxon>eudicotyledons</taxon>
        <taxon>Gunneridae</taxon>
        <taxon>Pentapetalae</taxon>
        <taxon>rosids</taxon>
        <taxon>malvids</taxon>
        <taxon>Malvales</taxon>
        <taxon>Malvaceae</taxon>
        <taxon>Malvoideae</taxon>
        <taxon>Gossypium</taxon>
    </lineage>
</organism>
<gene>
    <name evidence="1" type="ORF">F383_25783</name>
</gene>
<evidence type="ECO:0000313" key="1">
    <source>
        <dbReference type="EMBL" id="KHG19728.1"/>
    </source>
</evidence>
<dbReference type="AlphaFoldDB" id="A0A0B0NZ01"/>
<protein>
    <submittedName>
        <fullName evidence="1">Uncharacterized protein</fullName>
    </submittedName>
</protein>
<accession>A0A0B0NZ01</accession>
<keyword evidence="2" id="KW-1185">Reference proteome</keyword>
<proteinExistence type="predicted"/>
<evidence type="ECO:0000313" key="2">
    <source>
        <dbReference type="Proteomes" id="UP000032142"/>
    </source>
</evidence>
<dbReference type="Proteomes" id="UP000032142">
    <property type="component" value="Unassembled WGS sequence"/>
</dbReference>
<sequence>MEARLRLGCSARVGTARVSDVLMFWAYRAL</sequence>
<reference evidence="2" key="1">
    <citation type="submission" date="2014-09" db="EMBL/GenBank/DDBJ databases">
        <authorList>
            <person name="Mudge J."/>
            <person name="Ramaraj T."/>
            <person name="Lindquist I.E."/>
            <person name="Bharti A.K."/>
            <person name="Sundararajan A."/>
            <person name="Cameron C.T."/>
            <person name="Woodward J.E."/>
            <person name="May G.D."/>
            <person name="Brubaker C."/>
            <person name="Broadhvest J."/>
            <person name="Wilkins T.A."/>
        </authorList>
    </citation>
    <scope>NUCLEOTIDE SEQUENCE</scope>
    <source>
        <strain evidence="2">cv. AKA8401</strain>
    </source>
</reference>